<feature type="domain" description="Peptidase S8/S53" evidence="8">
    <location>
        <begin position="116"/>
        <end position="325"/>
    </location>
</feature>
<evidence type="ECO:0000256" key="2">
    <source>
        <dbReference type="ARBA" id="ARBA00022670"/>
    </source>
</evidence>
<evidence type="ECO:0000256" key="5">
    <source>
        <dbReference type="PROSITE-ProRule" id="PRU01240"/>
    </source>
</evidence>
<gene>
    <name evidence="9" type="ORF">QQS21_006122</name>
</gene>
<dbReference type="PROSITE" id="PS00136">
    <property type="entry name" value="SUBTILASE_ASP"/>
    <property type="match status" value="1"/>
</dbReference>
<dbReference type="Pfam" id="PF00082">
    <property type="entry name" value="Peptidase_S8"/>
    <property type="match status" value="1"/>
</dbReference>
<organism evidence="9 10">
    <name type="scientific">Conoideocrella luteorostrata</name>
    <dbReference type="NCBI Taxonomy" id="1105319"/>
    <lineage>
        <taxon>Eukaryota</taxon>
        <taxon>Fungi</taxon>
        <taxon>Dikarya</taxon>
        <taxon>Ascomycota</taxon>
        <taxon>Pezizomycotina</taxon>
        <taxon>Sordariomycetes</taxon>
        <taxon>Hypocreomycetidae</taxon>
        <taxon>Hypocreales</taxon>
        <taxon>Clavicipitaceae</taxon>
        <taxon>Conoideocrella</taxon>
    </lineage>
</organism>
<dbReference type="InterPro" id="IPR023828">
    <property type="entry name" value="Peptidase_S8_Ser-AS"/>
</dbReference>
<dbReference type="InterPro" id="IPR034193">
    <property type="entry name" value="PCSK9_ProteinaseK-like"/>
</dbReference>
<dbReference type="PROSITE" id="PS51892">
    <property type="entry name" value="SUBTILASE"/>
    <property type="match status" value="1"/>
</dbReference>
<dbReference type="InterPro" id="IPR000209">
    <property type="entry name" value="Peptidase_S8/S53_dom"/>
</dbReference>
<dbReference type="InterPro" id="IPR015500">
    <property type="entry name" value="Peptidase_S8_subtilisin-rel"/>
</dbReference>
<evidence type="ECO:0000259" key="8">
    <source>
        <dbReference type="Pfam" id="PF00082"/>
    </source>
</evidence>
<dbReference type="InterPro" id="IPR050131">
    <property type="entry name" value="Peptidase_S8_subtilisin-like"/>
</dbReference>
<dbReference type="InterPro" id="IPR023827">
    <property type="entry name" value="Peptidase_S8_Asp-AS"/>
</dbReference>
<keyword evidence="10" id="KW-1185">Reference proteome</keyword>
<accession>A0AAJ0CP67</accession>
<dbReference type="InterPro" id="IPR036852">
    <property type="entry name" value="Peptidase_S8/S53_dom_sf"/>
</dbReference>
<dbReference type="InterPro" id="IPR022398">
    <property type="entry name" value="Peptidase_S8_His-AS"/>
</dbReference>
<proteinExistence type="inferred from homology"/>
<evidence type="ECO:0000313" key="9">
    <source>
        <dbReference type="EMBL" id="KAK2596793.1"/>
    </source>
</evidence>
<feature type="active site" description="Charge relay system" evidence="5">
    <location>
        <position position="154"/>
    </location>
</feature>
<sequence>MDSEMAHPRGLTPEHEVTRDQTIPCETTRKRVYQRFKHKKDDSNVKFVPINVEFNGSGSKTINKRARPPPKGLPRRPISTTGSRKKQVQRNAPWNLARISHRRRHSTAYIYDERAGDGTCVYVLDSGIDLDHRDFEGRASHSVSFWPDSTSQSHGTRVAGIIGSIKYGVAKKTKLLSVQVLNDQGATTTSKLTAGLEYVLNNAQYRSKYCPKGTVVNISLTIPYSLAVDLAARKLVTRGYFVVVAAGNDGDEVSESPATERLVCTVGSSTRLDKIAWGSNHGLDINLFAPGQSIMSTRAGGGYQQASGTSMAAPHVAGVGATLLAQGIRVVDLCNYITSIAVKNAIDLRGLEDETPNLLLSNGFT</sequence>
<reference evidence="9" key="1">
    <citation type="submission" date="2023-06" db="EMBL/GenBank/DDBJ databases">
        <title>Conoideocrella luteorostrata (Hypocreales: Clavicipitaceae), a potential biocontrol fungus for elongate hemlock scale in United States Christmas tree production areas.</title>
        <authorList>
            <person name="Barrett H."/>
            <person name="Lovett B."/>
            <person name="Macias A.M."/>
            <person name="Stajich J.E."/>
            <person name="Kasson M.T."/>
        </authorList>
    </citation>
    <scope>NUCLEOTIDE SEQUENCE</scope>
    <source>
        <strain evidence="9">ARSEF 14590</strain>
    </source>
</reference>
<feature type="region of interest" description="Disordered" evidence="7">
    <location>
        <begin position="1"/>
        <end position="23"/>
    </location>
</feature>
<evidence type="ECO:0000256" key="7">
    <source>
        <dbReference type="SAM" id="MobiDB-lite"/>
    </source>
</evidence>
<protein>
    <recommendedName>
        <fullName evidence="8">Peptidase S8/S53 domain-containing protein</fullName>
    </recommendedName>
</protein>
<dbReference type="Gene3D" id="3.40.50.200">
    <property type="entry name" value="Peptidase S8/S53 domain"/>
    <property type="match status" value="1"/>
</dbReference>
<keyword evidence="4 5" id="KW-0720">Serine protease</keyword>
<feature type="region of interest" description="Disordered" evidence="7">
    <location>
        <begin position="58"/>
        <end position="90"/>
    </location>
</feature>
<comment type="similarity">
    <text evidence="1 5 6">Belongs to the peptidase S8 family.</text>
</comment>
<keyword evidence="2 5" id="KW-0645">Protease</keyword>
<dbReference type="EMBL" id="JASWJB010000109">
    <property type="protein sequence ID" value="KAK2596793.1"/>
    <property type="molecule type" value="Genomic_DNA"/>
</dbReference>
<dbReference type="PANTHER" id="PTHR43806:SF58">
    <property type="entry name" value="ALKALINE PROTEASE 1-RELATED"/>
    <property type="match status" value="1"/>
</dbReference>
<evidence type="ECO:0000256" key="1">
    <source>
        <dbReference type="ARBA" id="ARBA00011073"/>
    </source>
</evidence>
<name>A0AAJ0CP67_9HYPO</name>
<evidence type="ECO:0000256" key="4">
    <source>
        <dbReference type="ARBA" id="ARBA00022825"/>
    </source>
</evidence>
<evidence type="ECO:0000256" key="6">
    <source>
        <dbReference type="RuleBase" id="RU003355"/>
    </source>
</evidence>
<dbReference type="CDD" id="cd04077">
    <property type="entry name" value="Peptidases_S8_PCSK9_ProteinaseK_like"/>
    <property type="match status" value="1"/>
</dbReference>
<feature type="compositionally biased region" description="Basic and acidic residues" evidence="7">
    <location>
        <begin position="1"/>
        <end position="19"/>
    </location>
</feature>
<dbReference type="SUPFAM" id="SSF52743">
    <property type="entry name" value="Subtilisin-like"/>
    <property type="match status" value="1"/>
</dbReference>
<dbReference type="PRINTS" id="PR00723">
    <property type="entry name" value="SUBTILISIN"/>
</dbReference>
<comment type="caution">
    <text evidence="9">The sequence shown here is derived from an EMBL/GenBank/DDBJ whole genome shotgun (WGS) entry which is preliminary data.</text>
</comment>
<evidence type="ECO:0000313" key="10">
    <source>
        <dbReference type="Proteomes" id="UP001251528"/>
    </source>
</evidence>
<dbReference type="PROSITE" id="PS00138">
    <property type="entry name" value="SUBTILASE_SER"/>
    <property type="match status" value="1"/>
</dbReference>
<keyword evidence="3 5" id="KW-0378">Hydrolase</keyword>
<evidence type="ECO:0000256" key="3">
    <source>
        <dbReference type="ARBA" id="ARBA00022801"/>
    </source>
</evidence>
<dbReference type="Proteomes" id="UP001251528">
    <property type="component" value="Unassembled WGS sequence"/>
</dbReference>
<feature type="active site" description="Charge relay system" evidence="5">
    <location>
        <position position="310"/>
    </location>
</feature>
<dbReference type="PANTHER" id="PTHR43806">
    <property type="entry name" value="PEPTIDASE S8"/>
    <property type="match status" value="1"/>
</dbReference>
<dbReference type="GO" id="GO:0006508">
    <property type="term" value="P:proteolysis"/>
    <property type="evidence" value="ECO:0007669"/>
    <property type="project" value="UniProtKB-KW"/>
</dbReference>
<dbReference type="PROSITE" id="PS00137">
    <property type="entry name" value="SUBTILASE_HIS"/>
    <property type="match status" value="1"/>
</dbReference>
<dbReference type="GO" id="GO:0004252">
    <property type="term" value="F:serine-type endopeptidase activity"/>
    <property type="evidence" value="ECO:0007669"/>
    <property type="project" value="UniProtKB-UniRule"/>
</dbReference>
<feature type="active site" description="Charge relay system" evidence="5">
    <location>
        <position position="125"/>
    </location>
</feature>
<dbReference type="AlphaFoldDB" id="A0AAJ0CP67"/>